<gene>
    <name evidence="1" type="ORF">A3A48_01290</name>
</gene>
<accession>A0A1F5GTE8</accession>
<evidence type="ECO:0000313" key="1">
    <source>
        <dbReference type="EMBL" id="OGD95109.1"/>
    </source>
</evidence>
<proteinExistence type="predicted"/>
<dbReference type="AlphaFoldDB" id="A0A1F5GTE8"/>
<dbReference type="EMBL" id="MFBN01000027">
    <property type="protein sequence ID" value="OGD95109.1"/>
    <property type="molecule type" value="Genomic_DNA"/>
</dbReference>
<dbReference type="STRING" id="1797724.A3A48_01290"/>
<protein>
    <submittedName>
        <fullName evidence="1">Uncharacterized protein</fullName>
    </submittedName>
</protein>
<name>A0A1F5GTE8_9BACT</name>
<dbReference type="PROSITE" id="PS51257">
    <property type="entry name" value="PROKAR_LIPOPROTEIN"/>
    <property type="match status" value="1"/>
</dbReference>
<comment type="caution">
    <text evidence="1">The sequence shown here is derived from an EMBL/GenBank/DDBJ whole genome shotgun (WGS) entry which is preliminary data.</text>
</comment>
<reference evidence="1 2" key="1">
    <citation type="journal article" date="2016" name="Nat. Commun.">
        <title>Thousands of microbial genomes shed light on interconnected biogeochemical processes in an aquifer system.</title>
        <authorList>
            <person name="Anantharaman K."/>
            <person name="Brown C.T."/>
            <person name="Hug L.A."/>
            <person name="Sharon I."/>
            <person name="Castelle C.J."/>
            <person name="Probst A.J."/>
            <person name="Thomas B.C."/>
            <person name="Singh A."/>
            <person name="Wilkins M.J."/>
            <person name="Karaoz U."/>
            <person name="Brodie E.L."/>
            <person name="Williams K.H."/>
            <person name="Hubbard S.S."/>
            <person name="Banfield J.F."/>
        </authorList>
    </citation>
    <scope>NUCLEOTIDE SEQUENCE [LARGE SCALE GENOMIC DNA]</scope>
</reference>
<dbReference type="Proteomes" id="UP000178336">
    <property type="component" value="Unassembled WGS sequence"/>
</dbReference>
<sequence>MRIRFLIVLTCLLFLTGCVPNIGLGGREETILTEQFVEGKVVEGFPALPLFPKSEVIESYGKDGKYGAAFISSGDLVKVVNFYNDSLPRSGWQVSLKQQSETNYFFEIKNDQLEGAIIINTAADGKKTAITISTAPR</sequence>
<evidence type="ECO:0000313" key="2">
    <source>
        <dbReference type="Proteomes" id="UP000178336"/>
    </source>
</evidence>
<organism evidence="1 2">
    <name type="scientific">Candidatus Curtissbacteria bacterium RIFCSPLOWO2_01_FULL_37_9</name>
    <dbReference type="NCBI Taxonomy" id="1797724"/>
    <lineage>
        <taxon>Bacteria</taxon>
        <taxon>Candidatus Curtissiibacteriota</taxon>
    </lineage>
</organism>